<protein>
    <submittedName>
        <fullName evidence="1">Uncharacterized protein</fullName>
    </submittedName>
</protein>
<proteinExistence type="predicted"/>
<name>A0A383RHM0_PAEAL</name>
<dbReference type="EMBL" id="LS992241">
    <property type="protein sequence ID" value="SYX86014.1"/>
    <property type="molecule type" value="Genomic_DNA"/>
</dbReference>
<evidence type="ECO:0000313" key="2">
    <source>
        <dbReference type="Proteomes" id="UP000304148"/>
    </source>
</evidence>
<organism evidence="1 2">
    <name type="scientific">Paenibacillus alvei</name>
    <name type="common">Bacillus alvei</name>
    <dbReference type="NCBI Taxonomy" id="44250"/>
    <lineage>
        <taxon>Bacteria</taxon>
        <taxon>Bacillati</taxon>
        <taxon>Bacillota</taxon>
        <taxon>Bacilli</taxon>
        <taxon>Bacillales</taxon>
        <taxon>Paenibacillaceae</taxon>
        <taxon>Paenibacillus</taxon>
    </lineage>
</organism>
<reference evidence="2" key="1">
    <citation type="submission" date="2018-08" db="EMBL/GenBank/DDBJ databases">
        <authorList>
            <person name="Chevrot R."/>
        </authorList>
    </citation>
    <scope>NUCLEOTIDE SEQUENCE [LARGE SCALE GENOMIC DNA]</scope>
</reference>
<dbReference type="AlphaFoldDB" id="A0A383RHM0"/>
<dbReference type="Proteomes" id="UP000304148">
    <property type="component" value="Chromosome"/>
</dbReference>
<evidence type="ECO:0000313" key="1">
    <source>
        <dbReference type="EMBL" id="SYX86014.1"/>
    </source>
</evidence>
<sequence>MKQNIWSWDNISPPFQINHTEAGVYNGSVYIAGGVQNGVWASNGMQILNRIE</sequence>
<accession>A0A383RHM0</accession>
<gene>
    <name evidence="1" type="ORF">PBLR_14436</name>
</gene>